<dbReference type="OrthoDB" id="9792686at2"/>
<dbReference type="Pfam" id="PF14689">
    <property type="entry name" value="SPOB_a"/>
    <property type="match status" value="1"/>
</dbReference>
<evidence type="ECO:0000256" key="8">
    <source>
        <dbReference type="ARBA" id="ARBA00022741"/>
    </source>
</evidence>
<dbReference type="SUPFAM" id="SSF103190">
    <property type="entry name" value="Sensory domain-like"/>
    <property type="match status" value="1"/>
</dbReference>
<keyword evidence="18" id="KW-1185">Reference proteome</keyword>
<dbReference type="PRINTS" id="PR00344">
    <property type="entry name" value="BCTRLSENSOR"/>
</dbReference>
<feature type="transmembrane region" description="Helical" evidence="14">
    <location>
        <begin position="173"/>
        <end position="192"/>
    </location>
</feature>
<dbReference type="InterPro" id="IPR003594">
    <property type="entry name" value="HATPase_dom"/>
</dbReference>
<dbReference type="Proteomes" id="UP000265768">
    <property type="component" value="Unassembled WGS sequence"/>
</dbReference>
<name>A0A3A4ALT0_9ACTN</name>
<dbReference type="CDD" id="cd00130">
    <property type="entry name" value="PAS"/>
    <property type="match status" value="1"/>
</dbReference>
<keyword evidence="5" id="KW-0597">Phosphoprotein</keyword>
<dbReference type="SMART" id="SM00387">
    <property type="entry name" value="HATPase_c"/>
    <property type="match status" value="1"/>
</dbReference>
<evidence type="ECO:0000259" key="16">
    <source>
        <dbReference type="PROSITE" id="PS50112"/>
    </source>
</evidence>
<evidence type="ECO:0000256" key="7">
    <source>
        <dbReference type="ARBA" id="ARBA00022692"/>
    </source>
</evidence>
<keyword evidence="4" id="KW-1003">Cell membrane</keyword>
<feature type="domain" description="PAS" evidence="16">
    <location>
        <begin position="210"/>
        <end position="247"/>
    </location>
</feature>
<keyword evidence="11 14" id="KW-1133">Transmembrane helix</keyword>
<dbReference type="InterPro" id="IPR013767">
    <property type="entry name" value="PAS_fold"/>
</dbReference>
<accession>A0A3A4ALT0</accession>
<feature type="domain" description="Histidine kinase" evidence="15">
    <location>
        <begin position="331"/>
        <end position="522"/>
    </location>
</feature>
<dbReference type="GO" id="GO:0005524">
    <property type="term" value="F:ATP binding"/>
    <property type="evidence" value="ECO:0007669"/>
    <property type="project" value="UniProtKB-KW"/>
</dbReference>
<dbReference type="InterPro" id="IPR000014">
    <property type="entry name" value="PAS"/>
</dbReference>
<dbReference type="InterPro" id="IPR005467">
    <property type="entry name" value="His_kinase_dom"/>
</dbReference>
<dbReference type="GO" id="GO:0005886">
    <property type="term" value="C:plasma membrane"/>
    <property type="evidence" value="ECO:0007669"/>
    <property type="project" value="UniProtKB-SubCell"/>
</dbReference>
<dbReference type="EMBL" id="QZEY01000012">
    <property type="protein sequence ID" value="RJL26620.1"/>
    <property type="molecule type" value="Genomic_DNA"/>
</dbReference>
<dbReference type="Pfam" id="PF00989">
    <property type="entry name" value="PAS"/>
    <property type="match status" value="1"/>
</dbReference>
<evidence type="ECO:0000256" key="9">
    <source>
        <dbReference type="ARBA" id="ARBA00022777"/>
    </source>
</evidence>
<dbReference type="PANTHER" id="PTHR43547">
    <property type="entry name" value="TWO-COMPONENT HISTIDINE KINASE"/>
    <property type="match status" value="1"/>
</dbReference>
<keyword evidence="13 14" id="KW-0472">Membrane</keyword>
<feature type="transmembrane region" description="Helical" evidence="14">
    <location>
        <begin position="12"/>
        <end position="32"/>
    </location>
</feature>
<dbReference type="RefSeq" id="WP_119929350.1">
    <property type="nucleotide sequence ID" value="NZ_QZEY01000012.1"/>
</dbReference>
<dbReference type="GO" id="GO:0000155">
    <property type="term" value="F:phosphorelay sensor kinase activity"/>
    <property type="evidence" value="ECO:0007669"/>
    <property type="project" value="InterPro"/>
</dbReference>
<evidence type="ECO:0000256" key="3">
    <source>
        <dbReference type="ARBA" id="ARBA00012438"/>
    </source>
</evidence>
<proteinExistence type="predicted"/>
<dbReference type="Gene3D" id="3.30.565.10">
    <property type="entry name" value="Histidine kinase-like ATPase, C-terminal domain"/>
    <property type="match status" value="1"/>
</dbReference>
<dbReference type="SUPFAM" id="SSF55874">
    <property type="entry name" value="ATPase domain of HSP90 chaperone/DNA topoisomerase II/histidine kinase"/>
    <property type="match status" value="1"/>
</dbReference>
<keyword evidence="7 14" id="KW-0812">Transmembrane</keyword>
<evidence type="ECO:0000256" key="11">
    <source>
        <dbReference type="ARBA" id="ARBA00022989"/>
    </source>
</evidence>
<evidence type="ECO:0000313" key="18">
    <source>
        <dbReference type="Proteomes" id="UP000265768"/>
    </source>
</evidence>
<dbReference type="Gene3D" id="3.30.450.20">
    <property type="entry name" value="PAS domain"/>
    <property type="match status" value="2"/>
</dbReference>
<dbReference type="SUPFAM" id="SSF55785">
    <property type="entry name" value="PYP-like sensor domain (PAS domain)"/>
    <property type="match status" value="1"/>
</dbReference>
<evidence type="ECO:0000256" key="12">
    <source>
        <dbReference type="ARBA" id="ARBA00023012"/>
    </source>
</evidence>
<dbReference type="InterPro" id="IPR035965">
    <property type="entry name" value="PAS-like_dom_sf"/>
</dbReference>
<dbReference type="InterPro" id="IPR039506">
    <property type="entry name" value="SPOB_a"/>
</dbReference>
<dbReference type="InterPro" id="IPR036890">
    <property type="entry name" value="HATPase_C_sf"/>
</dbReference>
<dbReference type="GO" id="GO:0006355">
    <property type="term" value="P:regulation of DNA-templated transcription"/>
    <property type="evidence" value="ECO:0007669"/>
    <property type="project" value="InterPro"/>
</dbReference>
<organism evidence="17 18">
    <name type="scientific">Bailinhaonella thermotolerans</name>
    <dbReference type="NCBI Taxonomy" id="1070861"/>
    <lineage>
        <taxon>Bacteria</taxon>
        <taxon>Bacillati</taxon>
        <taxon>Actinomycetota</taxon>
        <taxon>Actinomycetes</taxon>
        <taxon>Streptosporangiales</taxon>
        <taxon>Streptosporangiaceae</taxon>
        <taxon>Bailinhaonella</taxon>
    </lineage>
</organism>
<keyword evidence="8" id="KW-0547">Nucleotide-binding</keyword>
<dbReference type="InterPro" id="IPR016120">
    <property type="entry name" value="Sig_transdc_His_kin_SpoOB"/>
</dbReference>
<keyword evidence="6" id="KW-0808">Transferase</keyword>
<evidence type="ECO:0000256" key="5">
    <source>
        <dbReference type="ARBA" id="ARBA00022553"/>
    </source>
</evidence>
<dbReference type="PROSITE" id="PS50112">
    <property type="entry name" value="PAS"/>
    <property type="match status" value="1"/>
</dbReference>
<comment type="catalytic activity">
    <reaction evidence="1">
        <text>ATP + protein L-histidine = ADP + protein N-phospho-L-histidine.</text>
        <dbReference type="EC" id="2.7.13.3"/>
    </reaction>
</comment>
<comment type="subcellular location">
    <subcellularLocation>
        <location evidence="2">Cell membrane</location>
        <topology evidence="2">Multi-pass membrane protein</topology>
    </subcellularLocation>
</comment>
<evidence type="ECO:0000256" key="1">
    <source>
        <dbReference type="ARBA" id="ARBA00000085"/>
    </source>
</evidence>
<dbReference type="PROSITE" id="PS50109">
    <property type="entry name" value="HIS_KIN"/>
    <property type="match status" value="1"/>
</dbReference>
<evidence type="ECO:0000256" key="6">
    <source>
        <dbReference type="ARBA" id="ARBA00022679"/>
    </source>
</evidence>
<dbReference type="Pfam" id="PF02518">
    <property type="entry name" value="HATPase_c"/>
    <property type="match status" value="1"/>
</dbReference>
<dbReference type="InterPro" id="IPR033463">
    <property type="entry name" value="sCache_3"/>
</dbReference>
<dbReference type="InterPro" id="IPR029151">
    <property type="entry name" value="Sensor-like_sf"/>
</dbReference>
<keyword evidence="9 17" id="KW-0418">Kinase</keyword>
<protein>
    <recommendedName>
        <fullName evidence="3">histidine kinase</fullName>
        <ecNumber evidence="3">2.7.13.3</ecNumber>
    </recommendedName>
</protein>
<evidence type="ECO:0000256" key="13">
    <source>
        <dbReference type="ARBA" id="ARBA00023136"/>
    </source>
</evidence>
<evidence type="ECO:0000256" key="14">
    <source>
        <dbReference type="SAM" id="Phobius"/>
    </source>
</evidence>
<dbReference type="InterPro" id="IPR004358">
    <property type="entry name" value="Sig_transdc_His_kin-like_C"/>
</dbReference>
<evidence type="ECO:0000313" key="17">
    <source>
        <dbReference type="EMBL" id="RJL26620.1"/>
    </source>
</evidence>
<keyword evidence="10" id="KW-0067">ATP-binding</keyword>
<evidence type="ECO:0000256" key="10">
    <source>
        <dbReference type="ARBA" id="ARBA00022840"/>
    </source>
</evidence>
<sequence>MMRLRVSLGTQLFLLVMAIMLLAVGGTAAVWVQHTRRQLDDEYQQRALAIAQSVAALPSVRNAFAAPDPPALLQPIAASVQRMTKADYVAIANRDQIRFAHPNTALIGKRLSTDGSAVLGGRSWTGTQTGTLGRSVRGKAPIFDSSGQVIGLVSVGVMESTVISQLGETLPPLLWTVLAVLMTGAAAAALLTRRIRRQTFGLEPREIAALFEQREAVLHGIKEGVLVIDLTGRVTLVNDAARDLLGLPDRTGVPLADLPLSDRLRDVLGGVDAGEDSIVLVGDRVLVFNRMPVAVRGRRMGWVVTLRDRTELVRLSRDLERSSSTTDALRAQAHEFANRMHTVVGLLSLGEYAAAERYITETTAAHQRFAGSLSDRLAEPTLAALLLAKSAEAAERGASLELTADSSVDPALLGDPADAVLVLGNLVDNALDALDGGGGLVEVRLRTDGDGLRVEVRDSGPGVTQDLAEEVFRRGFTTKAANAGSRGLGLALTRQACLRRGGWVRVHNDGGAVFTALLPYGEAARGGPGAGAGVSGAGAAR</sequence>
<dbReference type="PANTHER" id="PTHR43547:SF10">
    <property type="entry name" value="SENSOR HISTIDINE KINASE DCUS"/>
    <property type="match status" value="1"/>
</dbReference>
<evidence type="ECO:0000256" key="4">
    <source>
        <dbReference type="ARBA" id="ARBA00022475"/>
    </source>
</evidence>
<dbReference type="EC" id="2.7.13.3" evidence="3"/>
<dbReference type="Pfam" id="PF17203">
    <property type="entry name" value="sCache_3_2"/>
    <property type="match status" value="1"/>
</dbReference>
<dbReference type="AlphaFoldDB" id="A0A3A4ALT0"/>
<dbReference type="SMART" id="SM00091">
    <property type="entry name" value="PAS"/>
    <property type="match status" value="1"/>
</dbReference>
<dbReference type="SUPFAM" id="SSF55890">
    <property type="entry name" value="Sporulation response regulatory protein Spo0B"/>
    <property type="match status" value="1"/>
</dbReference>
<dbReference type="Gene3D" id="1.10.287.130">
    <property type="match status" value="1"/>
</dbReference>
<gene>
    <name evidence="17" type="ORF">D5H75_26975</name>
</gene>
<evidence type="ECO:0000256" key="2">
    <source>
        <dbReference type="ARBA" id="ARBA00004651"/>
    </source>
</evidence>
<keyword evidence="12" id="KW-0902">Two-component regulatory system</keyword>
<comment type="caution">
    <text evidence="17">The sequence shown here is derived from an EMBL/GenBank/DDBJ whole genome shotgun (WGS) entry which is preliminary data.</text>
</comment>
<evidence type="ECO:0000259" key="15">
    <source>
        <dbReference type="PROSITE" id="PS50109"/>
    </source>
</evidence>
<reference evidence="17 18" key="1">
    <citation type="submission" date="2018-09" db="EMBL/GenBank/DDBJ databases">
        <title>YIM 75507 draft genome.</title>
        <authorList>
            <person name="Tang S."/>
            <person name="Feng Y."/>
        </authorList>
    </citation>
    <scope>NUCLEOTIDE SEQUENCE [LARGE SCALE GENOMIC DNA]</scope>
    <source>
        <strain evidence="17 18">YIM 75507</strain>
    </source>
</reference>